<name>A0A3R5ZDN9_9BACT</name>
<dbReference type="Proteomes" id="UP000285604">
    <property type="component" value="Unassembled WGS sequence"/>
</dbReference>
<gene>
    <name evidence="1" type="ORF">DXA63_13355</name>
</gene>
<organism evidence="1 2">
    <name type="scientific">Segatella copri</name>
    <dbReference type="NCBI Taxonomy" id="165179"/>
    <lineage>
        <taxon>Bacteria</taxon>
        <taxon>Pseudomonadati</taxon>
        <taxon>Bacteroidota</taxon>
        <taxon>Bacteroidia</taxon>
        <taxon>Bacteroidales</taxon>
        <taxon>Prevotellaceae</taxon>
        <taxon>Segatella</taxon>
    </lineage>
</organism>
<sequence length="99" mass="11611">MNKRNFMFLALLGIMAFHGHGEVRAQDASRWLNVDVNQQNCAPRRAAFFAFENLDKAQIFEKKSSANYLSIEGTWKFHFIKDYNKRPVTCNKLEVIRQE</sequence>
<dbReference type="EMBL" id="QSCI01000084">
    <property type="protein sequence ID" value="RGX91123.1"/>
    <property type="molecule type" value="Genomic_DNA"/>
</dbReference>
<comment type="caution">
    <text evidence="1">The sequence shown here is derived from an EMBL/GenBank/DDBJ whole genome shotgun (WGS) entry which is preliminary data.</text>
</comment>
<dbReference type="RefSeq" id="WP_119229886.1">
    <property type="nucleotide sequence ID" value="NZ_JAPDUO010000045.1"/>
</dbReference>
<evidence type="ECO:0000313" key="2">
    <source>
        <dbReference type="Proteomes" id="UP000285604"/>
    </source>
</evidence>
<evidence type="ECO:0008006" key="3">
    <source>
        <dbReference type="Google" id="ProtNLM"/>
    </source>
</evidence>
<dbReference type="AlphaFoldDB" id="A0A3R5ZDN9"/>
<protein>
    <recommendedName>
        <fullName evidence="3">Beta-galactosidase</fullName>
    </recommendedName>
</protein>
<proteinExistence type="predicted"/>
<reference evidence="1 2" key="1">
    <citation type="submission" date="2018-08" db="EMBL/GenBank/DDBJ databases">
        <title>A genome reference for cultivated species of the human gut microbiota.</title>
        <authorList>
            <person name="Zou Y."/>
            <person name="Xue W."/>
            <person name="Luo G."/>
        </authorList>
    </citation>
    <scope>NUCLEOTIDE SEQUENCE [LARGE SCALE GENOMIC DNA]</scope>
    <source>
        <strain evidence="1 2">OF03-3</strain>
    </source>
</reference>
<accession>A0A3R5ZDN9</accession>
<evidence type="ECO:0000313" key="1">
    <source>
        <dbReference type="EMBL" id="RGX91123.1"/>
    </source>
</evidence>
<dbReference type="Gene3D" id="2.60.120.260">
    <property type="entry name" value="Galactose-binding domain-like"/>
    <property type="match status" value="1"/>
</dbReference>